<reference evidence="2" key="1">
    <citation type="submission" date="2017-12" db="EMBL/GenBank/DDBJ databases">
        <title>Whole genome sequencing of Acidipropionibacterium jensenii strains JS279 and JS280.</title>
        <authorList>
            <person name="Deptula P."/>
            <person name="Laine P."/>
            <person name="Smolander O.-P."/>
            <person name="Paulin L."/>
            <person name="Auvinen P."/>
            <person name="Varmanen P."/>
        </authorList>
    </citation>
    <scope>NUCLEOTIDE SEQUENCE [LARGE SCALE GENOMIC DNA]</scope>
    <source>
        <strain evidence="2">JS280</strain>
    </source>
</reference>
<dbReference type="Gene3D" id="6.10.250.660">
    <property type="match status" value="1"/>
</dbReference>
<accession>A0A3Q9UCD4</accession>
<dbReference type="EMBL" id="CP025570">
    <property type="protein sequence ID" value="AZZ38542.1"/>
    <property type="molecule type" value="Genomic_DNA"/>
</dbReference>
<evidence type="ECO:0000313" key="1">
    <source>
        <dbReference type="EMBL" id="AZZ38542.1"/>
    </source>
</evidence>
<dbReference type="InterPro" id="IPR019933">
    <property type="entry name" value="DivIVA_domain"/>
</dbReference>
<dbReference type="RefSeq" id="WP_097798147.1">
    <property type="nucleotide sequence ID" value="NZ_CP025570.1"/>
</dbReference>
<organism evidence="1 2">
    <name type="scientific">Acidipropionibacterium jensenii</name>
    <dbReference type="NCBI Taxonomy" id="1749"/>
    <lineage>
        <taxon>Bacteria</taxon>
        <taxon>Bacillati</taxon>
        <taxon>Actinomycetota</taxon>
        <taxon>Actinomycetes</taxon>
        <taxon>Propionibacteriales</taxon>
        <taxon>Propionibacteriaceae</taxon>
        <taxon>Acidipropionibacterium</taxon>
    </lineage>
</organism>
<proteinExistence type="predicted"/>
<dbReference type="NCBIfam" id="TIGR03544">
    <property type="entry name" value="DivI1A_domain"/>
    <property type="match status" value="1"/>
</dbReference>
<name>A0A3Q9UCD4_9ACTN</name>
<dbReference type="KEGG" id="aji:C0Z10_00895"/>
<dbReference type="AlphaFoldDB" id="A0A3Q9UCD4"/>
<sequence>MFPFSRSNRPSRQAFPGPITVEEIRSVRFAKGGRSDYRAEQVDDFLDALIAKVAAGEPIDQMVHRPRFKLSTKFDGAYLADDVDAFIDSLQGRPVAPRQN</sequence>
<gene>
    <name evidence="1" type="ORF">C0Z10_00895</name>
</gene>
<protein>
    <submittedName>
        <fullName evidence="1">DivIVA domain-containing protein</fullName>
    </submittedName>
</protein>
<evidence type="ECO:0000313" key="2">
    <source>
        <dbReference type="Proteomes" id="UP000285875"/>
    </source>
</evidence>
<dbReference type="Proteomes" id="UP000285875">
    <property type="component" value="Chromosome"/>
</dbReference>